<evidence type="ECO:0000313" key="3">
    <source>
        <dbReference type="EMBL" id="BCR04163.1"/>
    </source>
</evidence>
<gene>
    <name evidence="3" type="ORF">DESUT3_12320</name>
</gene>
<evidence type="ECO:0000313" key="4">
    <source>
        <dbReference type="Proteomes" id="UP001319827"/>
    </source>
</evidence>
<reference evidence="3 4" key="2">
    <citation type="journal article" date="2021" name="Int. J. Syst. Evol. Microbiol.">
        <title>Isolation and Polyphasic Characterization of Desulfuromonas versatilis sp. Nov., an Electrogenic Bacteria Capable of Versatile Metabolism Isolated from a Graphene Oxide-Reducing Enrichment Culture.</title>
        <authorList>
            <person name="Xie L."/>
            <person name="Yoshida N."/>
            <person name="Ishii S."/>
            <person name="Meng L."/>
        </authorList>
    </citation>
    <scope>NUCLEOTIDE SEQUENCE [LARGE SCALE GENOMIC DNA]</scope>
    <source>
        <strain evidence="3 4">NIT-T3</strain>
    </source>
</reference>
<reference evidence="3 4" key="1">
    <citation type="journal article" date="2016" name="C (Basel)">
        <title>Selective Growth of and Electricity Production by Marine Exoelectrogenic Bacteria in Self-Aggregated Hydrogel of Microbially Reduced Graphene Oxide.</title>
        <authorList>
            <person name="Yoshida N."/>
            <person name="Goto Y."/>
            <person name="Miyata Y."/>
        </authorList>
    </citation>
    <scope>NUCLEOTIDE SEQUENCE [LARGE SCALE GENOMIC DNA]</scope>
    <source>
        <strain evidence="3 4">NIT-T3</strain>
    </source>
</reference>
<dbReference type="EMBL" id="AP024355">
    <property type="protein sequence ID" value="BCR04163.1"/>
    <property type="molecule type" value="Genomic_DNA"/>
</dbReference>
<dbReference type="Proteomes" id="UP001319827">
    <property type="component" value="Chromosome"/>
</dbReference>
<dbReference type="InterPro" id="IPR052894">
    <property type="entry name" value="AsmA-related"/>
</dbReference>
<protein>
    <recommendedName>
        <fullName evidence="5">AsmA-like C-terminal domain-containing protein</fullName>
    </recommendedName>
</protein>
<feature type="domain" description="AsmA" evidence="1">
    <location>
        <begin position="8"/>
        <end position="117"/>
    </location>
</feature>
<evidence type="ECO:0000259" key="2">
    <source>
        <dbReference type="Pfam" id="PF13116"/>
    </source>
</evidence>
<name>A0ABM8HQN7_9BACT</name>
<accession>A0ABM8HQN7</accession>
<keyword evidence="4" id="KW-1185">Reference proteome</keyword>
<proteinExistence type="predicted"/>
<dbReference type="PANTHER" id="PTHR30441">
    <property type="entry name" value="DUF748 DOMAIN-CONTAINING PROTEIN"/>
    <property type="match status" value="1"/>
</dbReference>
<sequence>MIRRHPLMATLVALLLICIAGAAIFALTFDLDRYRGQLQESLSRSLGTPVRLGRASLSLRHGPAFEFDDLRIGEAGDPAGSIQAEKLFLKLELRPLLQGRLTLSRLLLQAPEIRLTLARPLPAPSPPPGSQSSATALGGSTLVRSLEINDGRLYLLLPREAEQAAVLEFHQFDGNLQNLGPGARVQLELAGEFGRQGRGAPLEIRGEVLLPASATAWRQASLDLRLQLLRAAPGPLLAELNLPPGTPGWEGAADLQVQLKGSPADGLNIAATLAGDKLSLVNQRWFRQPLPLGRLSLQGSWHSSQGAERLEALSLNLDAIALKGSLIARREEPGWRFEGQLAGESPLDGLTRLLPDANPGGLTSRVKQRLAKGTLRLESLHFAGTSETLLDPARQFGLQEARLSLAGGSWQTEKAGTLGDLSLKASLKDRSLTIEQGQGSLWGKVFQFSGGAEGPFQPHPQLRLNLSGKIAAARILELLGEQSGRQGLRASGDLPVRLEARGTPEDLALDGSAELTPLAVRVDQRFDKPAGLKSEMFFTARLTPNRLELAHGRLNLPPIDARLRGTLELRGDKAFRGTVDVEGLAMDKAPQRFPFLERLQPRGGLAARLQIEGSSTRLQRYSGTLFLRDFGLHLTRAIADLNQVNGQIRLENERADIEKISARLGNSPISVSGSLTNFKQPQIALRVKAPAIRADELIFRSDRDYLRDVDGQLVIDGAGLQFKTVRVRLDGGTRAEVTGRIDDFKAPRTHLDIRADYGNIDEVIGLWQGPEPAVETPREASGETSLHITAYARQGHLGGLKFQYADGIIALRDGVLHIYPLHFRAESGYCVGQVAVVRQPSGPSLLKMSGHLENFRAGAVYSDLLHREGLITGNLRGDFYLEGLAGKQFLPTSSGGFHLEIRDGVLRRFKGLARVFSLLNVSQILSLQLPDMAREGMPFNRLDATIALNQGVLSTEDLFIDSNAMNMSLVGSLDLNTEQLDTQLGVKPLRTVDKIVTNIPLAGWLLAGDEKALLTAHFQIRGDSRNPEVMPMPINTVSEKVLGIFKRVLGLPGKVITDLGGLVEEKDAK</sequence>
<organism evidence="3 4">
    <name type="scientific">Desulfuromonas versatilis</name>
    <dbReference type="NCBI Taxonomy" id="2802975"/>
    <lineage>
        <taxon>Bacteria</taxon>
        <taxon>Pseudomonadati</taxon>
        <taxon>Thermodesulfobacteriota</taxon>
        <taxon>Desulfuromonadia</taxon>
        <taxon>Desulfuromonadales</taxon>
        <taxon>Desulfuromonadaceae</taxon>
        <taxon>Desulfuromonas</taxon>
    </lineage>
</organism>
<dbReference type="Pfam" id="PF13116">
    <property type="entry name" value="YhdP"/>
    <property type="match status" value="1"/>
</dbReference>
<evidence type="ECO:0000259" key="1">
    <source>
        <dbReference type="Pfam" id="PF05170"/>
    </source>
</evidence>
<dbReference type="RefSeq" id="WP_221251581.1">
    <property type="nucleotide sequence ID" value="NZ_AP024355.1"/>
</dbReference>
<feature type="domain" description="YhdP central" evidence="2">
    <location>
        <begin position="889"/>
        <end position="1029"/>
    </location>
</feature>
<evidence type="ECO:0008006" key="5">
    <source>
        <dbReference type="Google" id="ProtNLM"/>
    </source>
</evidence>
<dbReference type="InterPro" id="IPR025263">
    <property type="entry name" value="YhdP_central"/>
</dbReference>
<dbReference type="InterPro" id="IPR007844">
    <property type="entry name" value="AsmA"/>
</dbReference>
<dbReference type="Pfam" id="PF05170">
    <property type="entry name" value="AsmA"/>
    <property type="match status" value="1"/>
</dbReference>
<dbReference type="PANTHER" id="PTHR30441:SF4">
    <property type="entry name" value="PROTEIN ASMA"/>
    <property type="match status" value="1"/>
</dbReference>